<dbReference type="Ensembl" id="ENSSOCT00000015825.1">
    <property type="protein sequence ID" value="ENSSOCP00000015431.1"/>
    <property type="gene ID" value="ENSSOCG00000011616.1"/>
</dbReference>
<reference evidence="2" key="1">
    <citation type="submission" date="2025-08" db="UniProtKB">
        <authorList>
            <consortium name="Ensembl"/>
        </authorList>
    </citation>
    <scope>IDENTIFICATION</scope>
</reference>
<organism evidence="2 3">
    <name type="scientific">Strix occidentalis caurina</name>
    <name type="common">northern spotted owl</name>
    <dbReference type="NCBI Taxonomy" id="311401"/>
    <lineage>
        <taxon>Eukaryota</taxon>
        <taxon>Metazoa</taxon>
        <taxon>Chordata</taxon>
        <taxon>Craniata</taxon>
        <taxon>Vertebrata</taxon>
        <taxon>Euteleostomi</taxon>
        <taxon>Archelosauria</taxon>
        <taxon>Archosauria</taxon>
        <taxon>Dinosauria</taxon>
        <taxon>Saurischia</taxon>
        <taxon>Theropoda</taxon>
        <taxon>Coelurosauria</taxon>
        <taxon>Aves</taxon>
        <taxon>Neognathae</taxon>
        <taxon>Neoaves</taxon>
        <taxon>Telluraves</taxon>
        <taxon>Strigiformes</taxon>
        <taxon>Strigidae</taxon>
        <taxon>Strix</taxon>
    </lineage>
</organism>
<feature type="compositionally biased region" description="Polar residues" evidence="1">
    <location>
        <begin position="148"/>
        <end position="161"/>
    </location>
</feature>
<name>A0A8D0FIR3_STROC</name>
<evidence type="ECO:0000256" key="1">
    <source>
        <dbReference type="SAM" id="MobiDB-lite"/>
    </source>
</evidence>
<proteinExistence type="predicted"/>
<protein>
    <submittedName>
        <fullName evidence="2">Uncharacterized protein</fullName>
    </submittedName>
</protein>
<feature type="compositionally biased region" description="Low complexity" evidence="1">
    <location>
        <begin position="115"/>
        <end position="126"/>
    </location>
</feature>
<evidence type="ECO:0000313" key="3">
    <source>
        <dbReference type="Proteomes" id="UP000694551"/>
    </source>
</evidence>
<dbReference type="Proteomes" id="UP000694551">
    <property type="component" value="Unplaced"/>
</dbReference>
<evidence type="ECO:0000313" key="2">
    <source>
        <dbReference type="Ensembl" id="ENSSOCP00000015431.1"/>
    </source>
</evidence>
<feature type="region of interest" description="Disordered" evidence="1">
    <location>
        <begin position="114"/>
        <end position="161"/>
    </location>
</feature>
<keyword evidence="3" id="KW-1185">Reference proteome</keyword>
<accession>A0A8D0FIR3</accession>
<dbReference type="AlphaFoldDB" id="A0A8D0FIR3"/>
<reference evidence="2" key="2">
    <citation type="submission" date="2025-09" db="UniProtKB">
        <authorList>
            <consortium name="Ensembl"/>
        </authorList>
    </citation>
    <scope>IDENTIFICATION</scope>
</reference>
<sequence>VAARSSCARHLCPHLPASVRGIPAPPPCEAARYLPPRAWFLRGKSCWGSGFCRQPDVTLAALEVKVSFQLSASETEHREQLSSLPAAAIDYFLAPRASLDDATQIWAGGDGGGASAANAPASCSGGQASGPDSHPACVVSPGAGTDAGSHTQLDASRNATD</sequence>